<protein>
    <submittedName>
        <fullName evidence="1">Bifunctional protein</fullName>
    </submittedName>
</protein>
<dbReference type="InterPro" id="IPR027417">
    <property type="entry name" value="P-loop_NTPase"/>
</dbReference>
<dbReference type="SUPFAM" id="SSF52540">
    <property type="entry name" value="P-loop containing nucleoside triphosphate hydrolases"/>
    <property type="match status" value="1"/>
</dbReference>
<comment type="caution">
    <text evidence="1">The sequence shown here is derived from an EMBL/GenBank/DDBJ whole genome shotgun (WGS) entry which is preliminary data.</text>
</comment>
<proteinExistence type="predicted"/>
<accession>A0A2W0CLI2</accession>
<dbReference type="Gene3D" id="3.40.50.300">
    <property type="entry name" value="P-loop containing nucleotide triphosphate hydrolases"/>
    <property type="match status" value="1"/>
</dbReference>
<organism evidence="1 2">
    <name type="scientific">Paenibacillus illinoisensis</name>
    <dbReference type="NCBI Taxonomy" id="59845"/>
    <lineage>
        <taxon>Bacteria</taxon>
        <taxon>Bacillati</taxon>
        <taxon>Bacillota</taxon>
        <taxon>Bacilli</taxon>
        <taxon>Bacillales</taxon>
        <taxon>Paenibacillaceae</taxon>
        <taxon>Paenibacillus</taxon>
    </lineage>
</organism>
<dbReference type="Proteomes" id="UP000247459">
    <property type="component" value="Unassembled WGS sequence"/>
</dbReference>
<dbReference type="AlphaFoldDB" id="A0A2W0CLI2"/>
<name>A0A2W0CLI2_9BACL</name>
<dbReference type="EMBL" id="PRLG01000020">
    <property type="protein sequence ID" value="PYY28658.1"/>
    <property type="molecule type" value="Genomic_DNA"/>
</dbReference>
<sequence>MIVMINGAFGSGKTSAAHKLNSLMSDSMIFDPEEVGYMLRNVIVDDVKLEHEKTDDFQDMELWKVLTVQVAREIKQKYGKHLIVPMTIYKTEPFEYIHRGLREIDSELFHFTLMTSIDTLHERLLKRGDTPGGWTFRQGEKCAEAFHGSRFEEYVMTDSLTTGDVVDHILSRLINENTVYKGAK</sequence>
<dbReference type="RefSeq" id="WP_110821171.1">
    <property type="nucleotide sequence ID" value="NZ_PRLG01000020.1"/>
</dbReference>
<evidence type="ECO:0000313" key="2">
    <source>
        <dbReference type="Proteomes" id="UP000247459"/>
    </source>
</evidence>
<reference evidence="1 2" key="1">
    <citation type="submission" date="2018-01" db="EMBL/GenBank/DDBJ databases">
        <title>Genome sequence of the PGP bacterium Paenibacillus illinoisensis E3.</title>
        <authorList>
            <person name="Rolli E."/>
            <person name="Marasco R."/>
            <person name="Bessem C."/>
            <person name="Michoud G."/>
            <person name="Gaiarsa S."/>
            <person name="Borin S."/>
            <person name="Daffonchio D."/>
        </authorList>
    </citation>
    <scope>NUCLEOTIDE SEQUENCE [LARGE SCALE GENOMIC DNA]</scope>
    <source>
        <strain evidence="1 2">E3</strain>
    </source>
</reference>
<gene>
    <name evidence="1" type="ORF">PIL02S_03864</name>
</gene>
<dbReference type="OrthoDB" id="9799092at2"/>
<evidence type="ECO:0000313" key="1">
    <source>
        <dbReference type="EMBL" id="PYY28658.1"/>
    </source>
</evidence>